<gene>
    <name evidence="2" type="ORF">CALMAC_LOCUS17861</name>
</gene>
<evidence type="ECO:0000313" key="2">
    <source>
        <dbReference type="EMBL" id="VEN60049.1"/>
    </source>
</evidence>
<proteinExistence type="predicted"/>
<keyword evidence="1" id="KW-0472">Membrane</keyword>
<reference evidence="2 3" key="1">
    <citation type="submission" date="2019-01" db="EMBL/GenBank/DDBJ databases">
        <authorList>
            <person name="Sayadi A."/>
        </authorList>
    </citation>
    <scope>NUCLEOTIDE SEQUENCE [LARGE SCALE GENOMIC DNA]</scope>
</reference>
<evidence type="ECO:0000256" key="1">
    <source>
        <dbReference type="SAM" id="Phobius"/>
    </source>
</evidence>
<protein>
    <submittedName>
        <fullName evidence="2">Uncharacterized protein</fullName>
    </submittedName>
</protein>
<keyword evidence="3" id="KW-1185">Reference proteome</keyword>
<organism evidence="2 3">
    <name type="scientific">Callosobruchus maculatus</name>
    <name type="common">Southern cowpea weevil</name>
    <name type="synonym">Pulse bruchid</name>
    <dbReference type="NCBI Taxonomy" id="64391"/>
    <lineage>
        <taxon>Eukaryota</taxon>
        <taxon>Metazoa</taxon>
        <taxon>Ecdysozoa</taxon>
        <taxon>Arthropoda</taxon>
        <taxon>Hexapoda</taxon>
        <taxon>Insecta</taxon>
        <taxon>Pterygota</taxon>
        <taxon>Neoptera</taxon>
        <taxon>Endopterygota</taxon>
        <taxon>Coleoptera</taxon>
        <taxon>Polyphaga</taxon>
        <taxon>Cucujiformia</taxon>
        <taxon>Chrysomeloidea</taxon>
        <taxon>Chrysomelidae</taxon>
        <taxon>Bruchinae</taxon>
        <taxon>Bruchini</taxon>
        <taxon>Callosobruchus</taxon>
    </lineage>
</organism>
<feature type="transmembrane region" description="Helical" evidence="1">
    <location>
        <begin position="130"/>
        <end position="149"/>
    </location>
</feature>
<name>A0A653DJ72_CALMS</name>
<feature type="transmembrane region" description="Helical" evidence="1">
    <location>
        <begin position="169"/>
        <end position="188"/>
    </location>
</feature>
<keyword evidence="1" id="KW-1133">Transmembrane helix</keyword>
<feature type="transmembrane region" description="Helical" evidence="1">
    <location>
        <begin position="41"/>
        <end position="61"/>
    </location>
</feature>
<accession>A0A653DJ72</accession>
<evidence type="ECO:0000313" key="3">
    <source>
        <dbReference type="Proteomes" id="UP000410492"/>
    </source>
</evidence>
<dbReference type="EMBL" id="CAACVG010012291">
    <property type="protein sequence ID" value="VEN60049.1"/>
    <property type="molecule type" value="Genomic_DNA"/>
</dbReference>
<dbReference type="AlphaFoldDB" id="A0A653DJ72"/>
<keyword evidence="1" id="KW-0812">Transmembrane</keyword>
<sequence length="194" mass="21300">MKMSLPFNLFFALRISIFLSHVGSSIEYFFSVILRTLLMDAFTPISRSIVCLIITFNISLSSVSISTPVITKFFLILSFSNLSISASSTFILFVSLSFCVSEAFFTASISALSSIISSLFNIISAFISFTSFHMSFMSSLISVFIAKISDFSSPSMFRNISATESISDFLNVLFAAFVGVLIASLLLSKRFSSI</sequence>
<dbReference type="Proteomes" id="UP000410492">
    <property type="component" value="Unassembled WGS sequence"/>
</dbReference>